<evidence type="ECO:0008006" key="4">
    <source>
        <dbReference type="Google" id="ProtNLM"/>
    </source>
</evidence>
<evidence type="ECO:0000313" key="3">
    <source>
        <dbReference type="Proteomes" id="UP001059596"/>
    </source>
</evidence>
<gene>
    <name evidence="2" type="ORF">M5D96_008335</name>
</gene>
<dbReference type="Pfam" id="PF01395">
    <property type="entry name" value="PBP_GOBP"/>
    <property type="match status" value="1"/>
</dbReference>
<keyword evidence="3" id="KW-1185">Reference proteome</keyword>
<dbReference type="GO" id="GO:0005549">
    <property type="term" value="F:odorant binding"/>
    <property type="evidence" value="ECO:0007669"/>
    <property type="project" value="InterPro"/>
</dbReference>
<dbReference type="SUPFAM" id="SSF47565">
    <property type="entry name" value="Insect pheromone/odorant-binding proteins"/>
    <property type="match status" value="1"/>
</dbReference>
<reference evidence="2" key="1">
    <citation type="journal article" date="2023" name="Genome Biol. Evol.">
        <title>Long-read-based Genome Assembly of Drosophila gunungcola Reveals Fewer Chemosensory Genes in Flower-breeding Species.</title>
        <authorList>
            <person name="Negi A."/>
            <person name="Liao B.Y."/>
            <person name="Yeh S.D."/>
        </authorList>
    </citation>
    <scope>NUCLEOTIDE SEQUENCE</scope>
    <source>
        <strain evidence="2">Sukarami</strain>
    </source>
</reference>
<evidence type="ECO:0000256" key="1">
    <source>
        <dbReference type="SAM" id="SignalP"/>
    </source>
</evidence>
<proteinExistence type="predicted"/>
<keyword evidence="1" id="KW-0732">Signal</keyword>
<feature type="chain" id="PRO_5040354225" description="Odorant-binding protein 57e" evidence="1">
    <location>
        <begin position="22"/>
        <end position="196"/>
    </location>
</feature>
<dbReference type="InterPro" id="IPR036728">
    <property type="entry name" value="PBP_GOBP_sf"/>
</dbReference>
<dbReference type="InterPro" id="IPR006170">
    <property type="entry name" value="PBP/GOBP"/>
</dbReference>
<accession>A0A9Q0BN79</accession>
<protein>
    <recommendedName>
        <fullName evidence="4">Odorant-binding protein 57e</fullName>
    </recommendedName>
</protein>
<organism evidence="2 3">
    <name type="scientific">Drosophila gunungcola</name>
    <name type="common">fruit fly</name>
    <dbReference type="NCBI Taxonomy" id="103775"/>
    <lineage>
        <taxon>Eukaryota</taxon>
        <taxon>Metazoa</taxon>
        <taxon>Ecdysozoa</taxon>
        <taxon>Arthropoda</taxon>
        <taxon>Hexapoda</taxon>
        <taxon>Insecta</taxon>
        <taxon>Pterygota</taxon>
        <taxon>Neoptera</taxon>
        <taxon>Endopterygota</taxon>
        <taxon>Diptera</taxon>
        <taxon>Brachycera</taxon>
        <taxon>Muscomorpha</taxon>
        <taxon>Ephydroidea</taxon>
        <taxon>Drosophilidae</taxon>
        <taxon>Drosophila</taxon>
        <taxon>Sophophora</taxon>
    </lineage>
</organism>
<dbReference type="EMBL" id="JAMKOV010000007">
    <property type="protein sequence ID" value="KAI8038437.1"/>
    <property type="molecule type" value="Genomic_DNA"/>
</dbReference>
<dbReference type="Gene3D" id="1.10.238.20">
    <property type="entry name" value="Pheromone/general odorant binding protein domain"/>
    <property type="match status" value="1"/>
</dbReference>
<comment type="caution">
    <text evidence="2">The sequence shown here is derived from an EMBL/GenBank/DDBJ whole genome shotgun (WGS) entry which is preliminary data.</text>
</comment>
<dbReference type="SMART" id="SM00708">
    <property type="entry name" value="PhBP"/>
    <property type="match status" value="1"/>
</dbReference>
<dbReference type="Proteomes" id="UP001059596">
    <property type="component" value="Unassembled WGS sequence"/>
</dbReference>
<name>A0A9Q0BN79_9MUSC</name>
<dbReference type="CDD" id="cd23992">
    <property type="entry name" value="PBP_GOBP"/>
    <property type="match status" value="1"/>
</dbReference>
<evidence type="ECO:0000313" key="2">
    <source>
        <dbReference type="EMBL" id="KAI8038437.1"/>
    </source>
</evidence>
<dbReference type="AlphaFoldDB" id="A0A9Q0BN79"/>
<feature type="signal peptide" evidence="1">
    <location>
        <begin position="1"/>
        <end position="21"/>
    </location>
</feature>
<sequence length="196" mass="22643">MLVNSRLVCIIFLLQTELANSEYTDPCTDHNGITVEEANRALADWPMDLDLASVNKTHNWKNMLNRHVLYLFLIFLCARVDGNSAVFNPCISRPQLTEDEASQVLENWTKNVTFVDRTFKCLLTCLLMDLELVSSSGQVQIDKYLKTGVVDWKYWAIELVTCRAEFEDEKDVCEFSYGMFNCFREVKLAFEKRASK</sequence>